<dbReference type="PANTHER" id="PTHR39168:SF2">
    <property type="entry name" value="HTH-TYPE TRANSCRIPTIONAL REGULATOR CMTR"/>
    <property type="match status" value="1"/>
</dbReference>
<organism evidence="2 3">
    <name type="scientific">Ruegeria pomeroyi</name>
    <dbReference type="NCBI Taxonomy" id="89184"/>
    <lineage>
        <taxon>Bacteria</taxon>
        <taxon>Pseudomonadati</taxon>
        <taxon>Pseudomonadota</taxon>
        <taxon>Alphaproteobacteria</taxon>
        <taxon>Rhodobacterales</taxon>
        <taxon>Roseobacteraceae</taxon>
        <taxon>Ruegeria</taxon>
    </lineage>
</organism>
<dbReference type="GO" id="GO:0097063">
    <property type="term" value="F:cadmium ion sensor activity"/>
    <property type="evidence" value="ECO:0007669"/>
    <property type="project" value="TreeGrafter"/>
</dbReference>
<dbReference type="Pfam" id="PF13412">
    <property type="entry name" value="HTH_24"/>
    <property type="match status" value="1"/>
</dbReference>
<dbReference type="PANTHER" id="PTHR39168">
    <property type="entry name" value="TRANSCRIPTIONAL REGULATOR-RELATED"/>
    <property type="match status" value="1"/>
</dbReference>
<accession>A0A9Q3WR38</accession>
<dbReference type="InterPro" id="IPR011991">
    <property type="entry name" value="ArsR-like_HTH"/>
</dbReference>
<dbReference type="CDD" id="cd00090">
    <property type="entry name" value="HTH_ARSR"/>
    <property type="match status" value="1"/>
</dbReference>
<feature type="domain" description="HTH arsR-type" evidence="1">
    <location>
        <begin position="1"/>
        <end position="94"/>
    </location>
</feature>
<evidence type="ECO:0000313" key="2">
    <source>
        <dbReference type="EMBL" id="MCE8540049.1"/>
    </source>
</evidence>
<dbReference type="PROSITE" id="PS50987">
    <property type="entry name" value="HTH_ARSR_2"/>
    <property type="match status" value="1"/>
</dbReference>
<protein>
    <submittedName>
        <fullName evidence="2">Winged helix-turn-helix transcriptional regulator</fullName>
    </submittedName>
</protein>
<dbReference type="InterPro" id="IPR036388">
    <property type="entry name" value="WH-like_DNA-bd_sf"/>
</dbReference>
<dbReference type="SUPFAM" id="SSF46785">
    <property type="entry name" value="Winged helix' DNA-binding domain"/>
    <property type="match status" value="1"/>
</dbReference>
<dbReference type="AlphaFoldDB" id="A0A9Q3WR38"/>
<dbReference type="InterPro" id="IPR001845">
    <property type="entry name" value="HTH_ArsR_DNA-bd_dom"/>
</dbReference>
<dbReference type="GO" id="GO:0032791">
    <property type="term" value="F:lead ion binding"/>
    <property type="evidence" value="ECO:0007669"/>
    <property type="project" value="TreeGrafter"/>
</dbReference>
<reference evidence="2" key="1">
    <citation type="journal article" date="2021" name="Environ. Microbiol.">
        <title>Cryptic niche differentiation of novel sediment ecotypes of Rugeria pomeroyi correlates with nitrate respiration.</title>
        <authorList>
            <person name="Lin X."/>
            <person name="McNichol J."/>
            <person name="Chu X."/>
            <person name="Qian Y."/>
            <person name="Luo H."/>
        </authorList>
    </citation>
    <scope>NUCLEOTIDE SEQUENCE</scope>
    <source>
        <strain evidence="2">SZCCDBB064</strain>
    </source>
</reference>
<dbReference type="GO" id="GO:0046686">
    <property type="term" value="P:response to cadmium ion"/>
    <property type="evidence" value="ECO:0007669"/>
    <property type="project" value="TreeGrafter"/>
</dbReference>
<dbReference type="Proteomes" id="UP000813672">
    <property type="component" value="Unassembled WGS sequence"/>
</dbReference>
<dbReference type="GO" id="GO:0003700">
    <property type="term" value="F:DNA-binding transcription factor activity"/>
    <property type="evidence" value="ECO:0007669"/>
    <property type="project" value="InterPro"/>
</dbReference>
<dbReference type="InterPro" id="IPR036390">
    <property type="entry name" value="WH_DNA-bd_sf"/>
</dbReference>
<dbReference type="InterPro" id="IPR052543">
    <property type="entry name" value="HTH_Metal-responsive_Reg"/>
</dbReference>
<dbReference type="GO" id="GO:0010288">
    <property type="term" value="P:response to lead ion"/>
    <property type="evidence" value="ECO:0007669"/>
    <property type="project" value="TreeGrafter"/>
</dbReference>
<comment type="caution">
    <text evidence="2">The sequence shown here is derived from an EMBL/GenBank/DDBJ whole genome shotgun (WGS) entry which is preliminary data.</text>
</comment>
<evidence type="ECO:0000259" key="1">
    <source>
        <dbReference type="PROSITE" id="PS50987"/>
    </source>
</evidence>
<dbReference type="SMART" id="SM00418">
    <property type="entry name" value="HTH_ARSR"/>
    <property type="match status" value="1"/>
</dbReference>
<dbReference type="GO" id="GO:0003677">
    <property type="term" value="F:DNA binding"/>
    <property type="evidence" value="ECO:0007669"/>
    <property type="project" value="TreeGrafter"/>
</dbReference>
<dbReference type="Gene3D" id="1.10.10.10">
    <property type="entry name" value="Winged helix-like DNA-binding domain superfamily/Winged helix DNA-binding domain"/>
    <property type="match status" value="1"/>
</dbReference>
<proteinExistence type="predicted"/>
<dbReference type="EMBL" id="JAGQAF010000019">
    <property type="protein sequence ID" value="MCE8540049.1"/>
    <property type="molecule type" value="Genomic_DNA"/>
</dbReference>
<name>A0A9Q3WR38_9RHOB</name>
<evidence type="ECO:0000313" key="3">
    <source>
        <dbReference type="Proteomes" id="UP000813672"/>
    </source>
</evidence>
<sequence>MTLTPRLDILGAALADSSRARMLCELMDGRAYTNKELASAAGVTPQTATAHLRRLEQAGLIRATRSGRCLYHRIARPDVAEALETLSALAPSDHLYRAQQRKGARLKMLEARSCYDHLAGRLGVAITQALLDQGDLVPDGAQYRVVPSERWGKLGVTLTGRAPLARPCLDWTERLSHVAGPVGREMLSYALAANWLRRLRGERGLDVTPAGAAALRQILGIRWEGGTCCRH</sequence>
<dbReference type="RefSeq" id="WP_234221989.1">
    <property type="nucleotide sequence ID" value="NZ_JAGQAF010000019.1"/>
</dbReference>
<dbReference type="PRINTS" id="PR00778">
    <property type="entry name" value="HTHARSR"/>
</dbReference>
<gene>
    <name evidence="2" type="ORF">KBY27_21515</name>
</gene>